<dbReference type="PATRIC" id="fig|45067.4.peg.1974"/>
<feature type="compositionally biased region" description="Basic and acidic residues" evidence="1">
    <location>
        <begin position="319"/>
        <end position="345"/>
    </location>
</feature>
<feature type="region of interest" description="Disordered" evidence="1">
    <location>
        <begin position="304"/>
        <end position="366"/>
    </location>
</feature>
<accession>A0A0W0VJU9</accession>
<dbReference type="STRING" id="45067.Llan_1885"/>
<dbReference type="AlphaFoldDB" id="A0A0W0VJU9"/>
<proteinExistence type="predicted"/>
<name>A0A0W0VJU9_9GAMM</name>
<dbReference type="EMBL" id="LNYI01000041">
    <property type="protein sequence ID" value="KTD20384.1"/>
    <property type="molecule type" value="Genomic_DNA"/>
</dbReference>
<comment type="caution">
    <text evidence="2">The sequence shown here is derived from an EMBL/GenBank/DDBJ whole genome shotgun (WGS) entry which is preliminary data.</text>
</comment>
<dbReference type="Proteomes" id="UP000054869">
    <property type="component" value="Unassembled WGS sequence"/>
</dbReference>
<reference evidence="2 3" key="1">
    <citation type="submission" date="2015-11" db="EMBL/GenBank/DDBJ databases">
        <title>Genomic analysis of 38 Legionella species identifies large and diverse effector repertoires.</title>
        <authorList>
            <person name="Burstein D."/>
            <person name="Amaro F."/>
            <person name="Zusman T."/>
            <person name="Lifshitz Z."/>
            <person name="Cohen O."/>
            <person name="Gilbert J.A."/>
            <person name="Pupko T."/>
            <person name="Shuman H.A."/>
            <person name="Segal G."/>
        </authorList>
    </citation>
    <scope>NUCLEOTIDE SEQUENCE [LARGE SCALE GENOMIC DNA]</scope>
    <source>
        <strain evidence="2 3">ATCC 49751</strain>
    </source>
</reference>
<organism evidence="2 3">
    <name type="scientific">Legionella lansingensis</name>
    <dbReference type="NCBI Taxonomy" id="45067"/>
    <lineage>
        <taxon>Bacteria</taxon>
        <taxon>Pseudomonadati</taxon>
        <taxon>Pseudomonadota</taxon>
        <taxon>Gammaproteobacteria</taxon>
        <taxon>Legionellales</taxon>
        <taxon>Legionellaceae</taxon>
        <taxon>Legionella</taxon>
    </lineage>
</organism>
<dbReference type="RefSeq" id="WP_028374278.1">
    <property type="nucleotide sequence ID" value="NZ_CAAAJD010000033.1"/>
</dbReference>
<evidence type="ECO:0000256" key="1">
    <source>
        <dbReference type="SAM" id="MobiDB-lite"/>
    </source>
</evidence>
<feature type="compositionally biased region" description="Polar residues" evidence="1">
    <location>
        <begin position="307"/>
        <end position="318"/>
    </location>
</feature>
<sequence>MNEKLEILDYNFKKKVKFINLCPENNPFKEKYQDEEKNVYYASKNNFNRATLRLKNIKNISLLQAEYAVFSGQLLRLILGNIQPGVYLATTRNNEYFRVSEEIKGFKPWSEVCSLSGEDLYFNWNEEGGYHGKMIDAPIHGLTFLLLACQFVGEIDWDDDNFGFVKIGDSYYAVRIDPANSFHPQIITSDYTISDMYNLVSKFFLSQISACCDSDPEYMSEYIDYKSRENRINKDFETLFSNPVEIKKFIEKIISINDETIDEISDNIFIDDHGYDLSKALKKRLQRYKLVFNSLKQQGTYFRVGRQETQSNKTSNTQELDKNNPNEDRFFSNKIERSSVQDKQRANRKRKRGDDDNNPTDVPKNW</sequence>
<protein>
    <submittedName>
        <fullName evidence="2">Uncharacterized protein</fullName>
    </submittedName>
</protein>
<evidence type="ECO:0000313" key="3">
    <source>
        <dbReference type="Proteomes" id="UP000054869"/>
    </source>
</evidence>
<keyword evidence="3" id="KW-1185">Reference proteome</keyword>
<evidence type="ECO:0000313" key="2">
    <source>
        <dbReference type="EMBL" id="KTD20384.1"/>
    </source>
</evidence>
<dbReference type="OrthoDB" id="5650838at2"/>
<gene>
    <name evidence="2" type="ORF">Llan_1885</name>
</gene>